<protein>
    <submittedName>
        <fullName evidence="3">Sensor histidine kinase</fullName>
    </submittedName>
</protein>
<keyword evidence="3" id="KW-0418">Kinase</keyword>
<keyword evidence="1" id="KW-0812">Transmembrane</keyword>
<keyword evidence="4" id="KW-1185">Reference proteome</keyword>
<sequence>MIEQFFEWILVFLLAYPAKRYLGWLVNSFHEEKIWKIIWIPPALFVFFSQYLVPENSDKIYVDKTLEIYLLAIAMSVSLIMIVYLLFFQIAHIVIEKQKVTEKNLYLQIEAEQTRKLQAFINDTSRLRHDYRHHLATLNQMLEENKYAEAKEYLKEFSSAIPATPKRYCSFVGVNSILNHYETQCKDLFIKTHFSIRLDIPENTFKETDFCVLLGNLLDNSIAACRVLPKDERHISLKFARTNPATLALQIRNPYYGNIKIKNNVFYSTKHEGTGQGLYSAQLIAEKYNGIMNVNYENQTFEVRILLTLPTTFS</sequence>
<dbReference type="PANTHER" id="PTHR40448:SF1">
    <property type="entry name" value="TWO-COMPONENT SENSOR HISTIDINE KINASE"/>
    <property type="match status" value="1"/>
</dbReference>
<keyword evidence="3" id="KW-0808">Transferase</keyword>
<feature type="transmembrane region" description="Helical" evidence="1">
    <location>
        <begin position="6"/>
        <end position="22"/>
    </location>
</feature>
<reference evidence="3 4" key="1">
    <citation type="submission" date="2021-02" db="EMBL/GenBank/DDBJ databases">
        <title>Lactate utilizing bacteria of the human gut.</title>
        <authorList>
            <person name="Sheridan P.O."/>
        </authorList>
    </citation>
    <scope>NUCLEOTIDE SEQUENCE [LARGE SCALE GENOMIC DNA]</scope>
    <source>
        <strain evidence="3 4">HTF-83D</strain>
    </source>
</reference>
<proteinExistence type="predicted"/>
<evidence type="ECO:0000313" key="3">
    <source>
        <dbReference type="EMBL" id="MBP0056076.1"/>
    </source>
</evidence>
<dbReference type="InterPro" id="IPR032834">
    <property type="entry name" value="NatK-like_C"/>
</dbReference>
<dbReference type="InterPro" id="IPR036890">
    <property type="entry name" value="HATPase_C_sf"/>
</dbReference>
<evidence type="ECO:0000259" key="2">
    <source>
        <dbReference type="Pfam" id="PF14501"/>
    </source>
</evidence>
<feature type="transmembrane region" description="Helical" evidence="1">
    <location>
        <begin position="34"/>
        <end position="53"/>
    </location>
</feature>
<name>A0ABS3ZFK6_9FIRM</name>
<feature type="domain" description="Sensor histidine kinase NatK-like C-terminal" evidence="2">
    <location>
        <begin position="208"/>
        <end position="307"/>
    </location>
</feature>
<evidence type="ECO:0000313" key="4">
    <source>
        <dbReference type="Proteomes" id="UP001315001"/>
    </source>
</evidence>
<gene>
    <name evidence="3" type="ORF">JYQ75_01410</name>
</gene>
<dbReference type="PANTHER" id="PTHR40448">
    <property type="entry name" value="TWO-COMPONENT SENSOR HISTIDINE KINASE"/>
    <property type="match status" value="1"/>
</dbReference>
<dbReference type="Proteomes" id="UP001315001">
    <property type="component" value="Unassembled WGS sequence"/>
</dbReference>
<dbReference type="Gene3D" id="3.30.565.10">
    <property type="entry name" value="Histidine kinase-like ATPase, C-terminal domain"/>
    <property type="match status" value="1"/>
</dbReference>
<accession>A0ABS3ZFK6</accession>
<dbReference type="EMBL" id="JAFIQO010000057">
    <property type="protein sequence ID" value="MBP0056076.1"/>
    <property type="molecule type" value="Genomic_DNA"/>
</dbReference>
<keyword evidence="1" id="KW-0472">Membrane</keyword>
<dbReference type="SUPFAM" id="SSF55874">
    <property type="entry name" value="ATPase domain of HSP90 chaperone/DNA topoisomerase II/histidine kinase"/>
    <property type="match status" value="1"/>
</dbReference>
<dbReference type="Pfam" id="PF14501">
    <property type="entry name" value="HATPase_c_5"/>
    <property type="match status" value="1"/>
</dbReference>
<keyword evidence="1" id="KW-1133">Transmembrane helix</keyword>
<dbReference type="RefSeq" id="WP_209292934.1">
    <property type="nucleotide sequence ID" value="NZ_CAXYLQ010000009.1"/>
</dbReference>
<feature type="transmembrane region" description="Helical" evidence="1">
    <location>
        <begin position="68"/>
        <end position="95"/>
    </location>
</feature>
<comment type="caution">
    <text evidence="3">The sequence shown here is derived from an EMBL/GenBank/DDBJ whole genome shotgun (WGS) entry which is preliminary data.</text>
</comment>
<dbReference type="CDD" id="cd16935">
    <property type="entry name" value="HATPase_AgrC-ComD-like"/>
    <property type="match status" value="1"/>
</dbReference>
<evidence type="ECO:0000256" key="1">
    <source>
        <dbReference type="SAM" id="Phobius"/>
    </source>
</evidence>
<organism evidence="3 4">
    <name type="scientific">Anaerobutyricum soehngenii</name>
    <dbReference type="NCBI Taxonomy" id="105843"/>
    <lineage>
        <taxon>Bacteria</taxon>
        <taxon>Bacillati</taxon>
        <taxon>Bacillota</taxon>
        <taxon>Clostridia</taxon>
        <taxon>Lachnospirales</taxon>
        <taxon>Lachnospiraceae</taxon>
        <taxon>Anaerobutyricum</taxon>
    </lineage>
</organism>
<dbReference type="GO" id="GO:0016301">
    <property type="term" value="F:kinase activity"/>
    <property type="evidence" value="ECO:0007669"/>
    <property type="project" value="UniProtKB-KW"/>
</dbReference>